<dbReference type="OrthoDB" id="2651762at2759"/>
<accession>A0A9P7DUJ7</accession>
<proteinExistence type="predicted"/>
<evidence type="ECO:0000313" key="2">
    <source>
        <dbReference type="Proteomes" id="UP000807769"/>
    </source>
</evidence>
<dbReference type="AlphaFoldDB" id="A0A9P7DUJ7"/>
<dbReference type="EMBL" id="JABBWG010000067">
    <property type="protein sequence ID" value="KAG1803342.1"/>
    <property type="molecule type" value="Genomic_DNA"/>
</dbReference>
<keyword evidence="2" id="KW-1185">Reference proteome</keyword>
<reference evidence="1" key="1">
    <citation type="journal article" date="2020" name="New Phytol.">
        <title>Comparative genomics reveals dynamic genome evolution in host specialist ectomycorrhizal fungi.</title>
        <authorList>
            <person name="Lofgren L.A."/>
            <person name="Nguyen N.H."/>
            <person name="Vilgalys R."/>
            <person name="Ruytinx J."/>
            <person name="Liao H.L."/>
            <person name="Branco S."/>
            <person name="Kuo A."/>
            <person name="LaButti K."/>
            <person name="Lipzen A."/>
            <person name="Andreopoulos W."/>
            <person name="Pangilinan J."/>
            <person name="Riley R."/>
            <person name="Hundley H."/>
            <person name="Na H."/>
            <person name="Barry K."/>
            <person name="Grigoriev I.V."/>
            <person name="Stajich J.E."/>
            <person name="Kennedy P.G."/>
        </authorList>
    </citation>
    <scope>NUCLEOTIDE SEQUENCE</scope>
    <source>
        <strain evidence="1">MN1</strain>
    </source>
</reference>
<comment type="caution">
    <text evidence="1">The sequence shown here is derived from an EMBL/GenBank/DDBJ whole genome shotgun (WGS) entry which is preliminary data.</text>
</comment>
<protein>
    <submittedName>
        <fullName evidence="1">Uncharacterized protein</fullName>
    </submittedName>
</protein>
<evidence type="ECO:0000313" key="1">
    <source>
        <dbReference type="EMBL" id="KAG1803342.1"/>
    </source>
</evidence>
<dbReference type="Proteomes" id="UP000807769">
    <property type="component" value="Unassembled WGS sequence"/>
</dbReference>
<name>A0A9P7DUJ7_9AGAM</name>
<dbReference type="RefSeq" id="XP_041186552.1">
    <property type="nucleotide sequence ID" value="XM_041341219.1"/>
</dbReference>
<dbReference type="GeneID" id="64635235"/>
<organism evidence="1 2">
    <name type="scientific">Suillus subaureus</name>
    <dbReference type="NCBI Taxonomy" id="48587"/>
    <lineage>
        <taxon>Eukaryota</taxon>
        <taxon>Fungi</taxon>
        <taxon>Dikarya</taxon>
        <taxon>Basidiomycota</taxon>
        <taxon>Agaricomycotina</taxon>
        <taxon>Agaricomycetes</taxon>
        <taxon>Agaricomycetidae</taxon>
        <taxon>Boletales</taxon>
        <taxon>Suillineae</taxon>
        <taxon>Suillaceae</taxon>
        <taxon>Suillus</taxon>
    </lineage>
</organism>
<gene>
    <name evidence="1" type="ORF">BJ212DRAFT_1487053</name>
</gene>
<sequence length="143" mass="16138">MEEDILQVQQWPVPPPSCPFHVVIAPGQAREEWPIPPPSRPFHVVIAPGQAREGPKCTKQGPHPPELVYPLKPHQRWDAELRHCDEACKAQITECMQGPATHQAYVRELIVGRWNAEKKKCEEARKVQLLEILLASHGITALV</sequence>